<evidence type="ECO:0000313" key="7">
    <source>
        <dbReference type="Proteomes" id="UP000235114"/>
    </source>
</evidence>
<dbReference type="InterPro" id="IPR011098">
    <property type="entry name" value="G5_dom"/>
</dbReference>
<dbReference type="SMART" id="SM01208">
    <property type="entry name" value="G5"/>
    <property type="match status" value="1"/>
</dbReference>
<dbReference type="EMBL" id="PGVD01000054">
    <property type="protein sequence ID" value="PLR93247.1"/>
    <property type="molecule type" value="Genomic_DNA"/>
</dbReference>
<evidence type="ECO:0000256" key="2">
    <source>
        <dbReference type="SAM" id="MobiDB-lite"/>
    </source>
</evidence>
<evidence type="ECO:0000313" key="6">
    <source>
        <dbReference type="Proteomes" id="UP000234951"/>
    </source>
</evidence>
<dbReference type="Pfam" id="PF07501">
    <property type="entry name" value="G5"/>
    <property type="match status" value="1"/>
</dbReference>
<dbReference type="EMBL" id="PGVA01000009">
    <property type="protein sequence ID" value="PLR84986.1"/>
    <property type="molecule type" value="Genomic_DNA"/>
</dbReference>
<proteinExistence type="predicted"/>
<dbReference type="PANTHER" id="PTHR35788">
    <property type="entry name" value="EXPORTED PROTEIN-RELATED"/>
    <property type="match status" value="1"/>
</dbReference>
<organism evidence="4 6">
    <name type="scientific">Bacillus canaveralius</name>
    <dbReference type="NCBI Taxonomy" id="1403243"/>
    <lineage>
        <taxon>Bacteria</taxon>
        <taxon>Bacillati</taxon>
        <taxon>Bacillota</taxon>
        <taxon>Bacilli</taxon>
        <taxon>Bacillales</taxon>
        <taxon>Bacillaceae</taxon>
        <taxon>Bacillus</taxon>
    </lineage>
</organism>
<dbReference type="Proteomes" id="UP000234951">
    <property type="component" value="Unassembled WGS sequence"/>
</dbReference>
<keyword evidence="7" id="KW-1185">Reference proteome</keyword>
<protein>
    <recommendedName>
        <fullName evidence="3">G5 domain-containing protein</fullName>
    </recommendedName>
</protein>
<dbReference type="AlphaFoldDB" id="A0A2N5GQ28"/>
<dbReference type="RefSeq" id="WP_101576087.1">
    <property type="nucleotide sequence ID" value="NZ_PGVA01000009.1"/>
</dbReference>
<evidence type="ECO:0000256" key="1">
    <source>
        <dbReference type="ARBA" id="ARBA00022729"/>
    </source>
</evidence>
<evidence type="ECO:0000313" key="4">
    <source>
        <dbReference type="EMBL" id="PLR84986.1"/>
    </source>
</evidence>
<reference evidence="5 7" key="2">
    <citation type="submission" date="2017-12" db="EMBL/GenBank/DDBJ databases">
        <title>Comparative Functional Genomics of Dry Heat Resistant strains isolated from the Viking Spacecraft.</title>
        <authorList>
            <person name="Seuylemezian A."/>
            <person name="Cooper K."/>
            <person name="Vaishampayan P."/>
        </authorList>
    </citation>
    <scope>NUCLEOTIDE SEQUENCE [LARGE SCALE GENOMIC DNA]</scope>
    <source>
        <strain evidence="5 7">ATCC 29669</strain>
    </source>
</reference>
<name>A0A2N5GQ28_9BACI</name>
<reference evidence="4 6" key="1">
    <citation type="submission" date="2017-11" db="EMBL/GenBank/DDBJ databases">
        <title>Comparitive Functional Genomics of Dry Heat Resistant strains isolated from the Viking Spacecraft.</title>
        <authorList>
            <person name="Seuylemezian A."/>
            <person name="Cooper K."/>
            <person name="Vaishampayan P."/>
        </authorList>
    </citation>
    <scope>NUCLEOTIDE SEQUENCE [LARGE SCALE GENOMIC DNA]</scope>
    <source>
        <strain evidence="4 6">M4.6</strain>
    </source>
</reference>
<evidence type="ECO:0000313" key="5">
    <source>
        <dbReference type="EMBL" id="PLR93247.1"/>
    </source>
</evidence>
<sequence>MKRNSATAKLFFTLLFCTAYIFSFSHYGANAVDMVFSGPERFGAHTEIAGVQLSGVTSQEAIKKLSLAQTQWEENTKISLHYREKAAEADLKMFDFELEESVNLAQSGKRSNLIVQIDEGSLAELLLTLGVNEMDTGTLDISRLEADLLLLAAMLEGGGHSFKLNSYLPETGTSEVISEAMISGESQLEQMRLWTEQFSTIEIAANSSVSILKTVNGSNSSEWNAEALSLVATAIYKTVLPTNFLISERHIGRELPAHAEAGYEAKIDLERNMDFVFNNPNDLVYQLQFKMIGTSLYVSLKGSQFSDDYTVKIEDKQTFKPKTIVQYSAQLSFGETETLIEGKDGTVVKVYRTVSGPNGKIVKEELVAEDFYAPVHKVMLRSLIVAESEESLAGDTESLPESNLGEAPGVPANSGQGAAESSAAGDGSGQAVKPAAPQNSGTESDLSGQPTQPTK</sequence>
<feature type="compositionally biased region" description="Low complexity" evidence="2">
    <location>
        <begin position="414"/>
        <end position="431"/>
    </location>
</feature>
<dbReference type="OrthoDB" id="2691125at2"/>
<evidence type="ECO:0000259" key="3">
    <source>
        <dbReference type="SMART" id="SM01208"/>
    </source>
</evidence>
<dbReference type="PANTHER" id="PTHR35788:SF1">
    <property type="entry name" value="EXPORTED PROTEIN"/>
    <property type="match status" value="1"/>
</dbReference>
<feature type="region of interest" description="Disordered" evidence="2">
    <location>
        <begin position="392"/>
        <end position="455"/>
    </location>
</feature>
<gene>
    <name evidence="4" type="ORF">CU635_05020</name>
    <name evidence="5" type="ORF">CVD25_17430</name>
</gene>
<comment type="caution">
    <text evidence="4">The sequence shown here is derived from an EMBL/GenBank/DDBJ whole genome shotgun (WGS) entry which is preliminary data.</text>
</comment>
<feature type="compositionally biased region" description="Polar residues" evidence="2">
    <location>
        <begin position="437"/>
        <end position="455"/>
    </location>
</feature>
<keyword evidence="1" id="KW-0732">Signal</keyword>
<feature type="domain" description="G5" evidence="3">
    <location>
        <begin position="307"/>
        <end position="385"/>
    </location>
</feature>
<accession>A0A2N5GQ28</accession>
<dbReference type="Proteomes" id="UP000235114">
    <property type="component" value="Unassembled WGS sequence"/>
</dbReference>
<dbReference type="InterPro" id="IPR052913">
    <property type="entry name" value="Glycopeptide_resist_protein"/>
</dbReference>
<dbReference type="Gene3D" id="2.20.230.10">
    <property type="entry name" value="Resuscitation-promoting factor rpfb"/>
    <property type="match status" value="1"/>
</dbReference>